<dbReference type="Proteomes" id="UP001633002">
    <property type="component" value="Unassembled WGS sequence"/>
</dbReference>
<proteinExistence type="predicted"/>
<sequence length="277" mass="31853">MDIFDLVFSLLLTWDDWDLDDIASFLLMMDDEIEEILVVLFPYRVAREQDTQQSEARRNGTGTRNGKGTMRRGSQRAVAGGGMSSDNMHHARRSVRDEGATRRGNRRVEVMPSTSNSSQGTIEICPFIIGDVVYPLTPFLQKAYDTRRTGEHSRNAYDKNLQRARVRIDHTFGLLKGRWSILASGVPLHMRMYLRVSKHALCYIILSITTGLHFLMNTKERSLHDYRPFVDGEGCQDIPEIVHKRRTQEDKKVRLALFRKWSDENAAKVMNILLVIL</sequence>
<dbReference type="InterPro" id="IPR027806">
    <property type="entry name" value="HARBI1_dom"/>
</dbReference>
<evidence type="ECO:0000256" key="3">
    <source>
        <dbReference type="SAM" id="MobiDB-lite"/>
    </source>
</evidence>
<gene>
    <name evidence="5" type="ORF">R1sor_012030</name>
</gene>
<feature type="region of interest" description="Disordered" evidence="3">
    <location>
        <begin position="50"/>
        <end position="118"/>
    </location>
</feature>
<organism evidence="5 6">
    <name type="scientific">Riccia sorocarpa</name>
    <dbReference type="NCBI Taxonomy" id="122646"/>
    <lineage>
        <taxon>Eukaryota</taxon>
        <taxon>Viridiplantae</taxon>
        <taxon>Streptophyta</taxon>
        <taxon>Embryophyta</taxon>
        <taxon>Marchantiophyta</taxon>
        <taxon>Marchantiopsida</taxon>
        <taxon>Marchantiidae</taxon>
        <taxon>Marchantiales</taxon>
        <taxon>Ricciaceae</taxon>
        <taxon>Riccia</taxon>
    </lineage>
</organism>
<keyword evidence="6" id="KW-1185">Reference proteome</keyword>
<dbReference type="EMBL" id="JBJQOH010000002">
    <property type="protein sequence ID" value="KAL3697954.1"/>
    <property type="molecule type" value="Genomic_DNA"/>
</dbReference>
<evidence type="ECO:0000313" key="5">
    <source>
        <dbReference type="EMBL" id="KAL3697954.1"/>
    </source>
</evidence>
<dbReference type="Pfam" id="PF13359">
    <property type="entry name" value="DDE_Tnp_4"/>
    <property type="match status" value="1"/>
</dbReference>
<comment type="caution">
    <text evidence="5">The sequence shown here is derived from an EMBL/GenBank/DDBJ whole genome shotgun (WGS) entry which is preliminary data.</text>
</comment>
<feature type="domain" description="DDE Tnp4" evidence="4">
    <location>
        <begin position="127"/>
        <end position="205"/>
    </location>
</feature>
<reference evidence="5 6" key="1">
    <citation type="submission" date="2024-09" db="EMBL/GenBank/DDBJ databases">
        <title>Chromosome-scale assembly of Riccia sorocarpa.</title>
        <authorList>
            <person name="Paukszto L."/>
        </authorList>
    </citation>
    <scope>NUCLEOTIDE SEQUENCE [LARGE SCALE GENOMIC DNA]</scope>
    <source>
        <strain evidence="5">LP-2024</strain>
        <tissue evidence="5">Aerial parts of the thallus</tissue>
    </source>
</reference>
<dbReference type="GO" id="GO:0046872">
    <property type="term" value="F:metal ion binding"/>
    <property type="evidence" value="ECO:0007669"/>
    <property type="project" value="UniProtKB-KW"/>
</dbReference>
<keyword evidence="2" id="KW-0479">Metal-binding</keyword>
<protein>
    <recommendedName>
        <fullName evidence="4">DDE Tnp4 domain-containing protein</fullName>
    </recommendedName>
</protein>
<dbReference type="AlphaFoldDB" id="A0ABD3I8S8"/>
<evidence type="ECO:0000259" key="4">
    <source>
        <dbReference type="Pfam" id="PF13359"/>
    </source>
</evidence>
<name>A0ABD3I8S8_9MARC</name>
<feature type="compositionally biased region" description="Low complexity" evidence="3">
    <location>
        <begin position="59"/>
        <end position="68"/>
    </location>
</feature>
<comment type="cofactor">
    <cofactor evidence="1">
        <name>a divalent metal cation</name>
        <dbReference type="ChEBI" id="CHEBI:60240"/>
    </cofactor>
</comment>
<evidence type="ECO:0000256" key="1">
    <source>
        <dbReference type="ARBA" id="ARBA00001968"/>
    </source>
</evidence>
<feature type="compositionally biased region" description="Basic and acidic residues" evidence="3">
    <location>
        <begin position="94"/>
        <end position="109"/>
    </location>
</feature>
<accession>A0ABD3I8S8</accession>
<evidence type="ECO:0000313" key="6">
    <source>
        <dbReference type="Proteomes" id="UP001633002"/>
    </source>
</evidence>
<evidence type="ECO:0000256" key="2">
    <source>
        <dbReference type="ARBA" id="ARBA00022723"/>
    </source>
</evidence>